<reference evidence="2" key="2">
    <citation type="journal article" date="2020" name="Nat. Commun.">
        <title>Large-scale genome sequencing of mycorrhizal fungi provides insights into the early evolution of symbiotic traits.</title>
        <authorList>
            <person name="Miyauchi S."/>
            <person name="Kiss E."/>
            <person name="Kuo A."/>
            <person name="Drula E."/>
            <person name="Kohler A."/>
            <person name="Sanchez-Garcia M."/>
            <person name="Morin E."/>
            <person name="Andreopoulos B."/>
            <person name="Barry K.W."/>
            <person name="Bonito G."/>
            <person name="Buee M."/>
            <person name="Carver A."/>
            <person name="Chen C."/>
            <person name="Cichocki N."/>
            <person name="Clum A."/>
            <person name="Culley D."/>
            <person name="Crous P.W."/>
            <person name="Fauchery L."/>
            <person name="Girlanda M."/>
            <person name="Hayes R.D."/>
            <person name="Keri Z."/>
            <person name="LaButti K."/>
            <person name="Lipzen A."/>
            <person name="Lombard V."/>
            <person name="Magnuson J."/>
            <person name="Maillard F."/>
            <person name="Murat C."/>
            <person name="Nolan M."/>
            <person name="Ohm R.A."/>
            <person name="Pangilinan J."/>
            <person name="Pereira M.F."/>
            <person name="Perotto S."/>
            <person name="Peter M."/>
            <person name="Pfister S."/>
            <person name="Riley R."/>
            <person name="Sitrit Y."/>
            <person name="Stielow J.B."/>
            <person name="Szollosi G."/>
            <person name="Zifcakova L."/>
            <person name="Stursova M."/>
            <person name="Spatafora J.W."/>
            <person name="Tedersoo L."/>
            <person name="Vaario L.M."/>
            <person name="Yamada A."/>
            <person name="Yan M."/>
            <person name="Wang P."/>
            <person name="Xu J."/>
            <person name="Bruns T."/>
            <person name="Baldrian P."/>
            <person name="Vilgalys R."/>
            <person name="Dunand C."/>
            <person name="Henrissat B."/>
            <person name="Grigoriev I.V."/>
            <person name="Hibbett D."/>
            <person name="Nagy L.G."/>
            <person name="Martin F.M."/>
        </authorList>
    </citation>
    <scope>NUCLEOTIDE SEQUENCE</scope>
    <source>
        <strain evidence="2">Prilba</strain>
    </source>
</reference>
<evidence type="ECO:0000313" key="2">
    <source>
        <dbReference type="EMBL" id="KAF8483723.1"/>
    </source>
</evidence>
<organism evidence="2 3">
    <name type="scientific">Russula ochroleuca</name>
    <dbReference type="NCBI Taxonomy" id="152965"/>
    <lineage>
        <taxon>Eukaryota</taxon>
        <taxon>Fungi</taxon>
        <taxon>Dikarya</taxon>
        <taxon>Basidiomycota</taxon>
        <taxon>Agaricomycotina</taxon>
        <taxon>Agaricomycetes</taxon>
        <taxon>Russulales</taxon>
        <taxon>Russulaceae</taxon>
        <taxon>Russula</taxon>
    </lineage>
</organism>
<protein>
    <submittedName>
        <fullName evidence="2">Uncharacterized protein</fullName>
    </submittedName>
</protein>
<dbReference type="Proteomes" id="UP000759537">
    <property type="component" value="Unassembled WGS sequence"/>
</dbReference>
<gene>
    <name evidence="2" type="ORF">DFH94DRAFT_322167</name>
</gene>
<evidence type="ECO:0000256" key="1">
    <source>
        <dbReference type="SAM" id="MobiDB-lite"/>
    </source>
</evidence>
<name>A0A9P5TBH1_9AGAM</name>
<feature type="region of interest" description="Disordered" evidence="1">
    <location>
        <begin position="154"/>
        <end position="191"/>
    </location>
</feature>
<dbReference type="OrthoDB" id="2367075at2759"/>
<proteinExistence type="predicted"/>
<accession>A0A9P5TBH1</accession>
<evidence type="ECO:0000313" key="3">
    <source>
        <dbReference type="Proteomes" id="UP000759537"/>
    </source>
</evidence>
<comment type="caution">
    <text evidence="2">The sequence shown here is derived from an EMBL/GenBank/DDBJ whole genome shotgun (WGS) entry which is preliminary data.</text>
</comment>
<dbReference type="AlphaFoldDB" id="A0A9P5TBH1"/>
<reference evidence="2" key="1">
    <citation type="submission" date="2019-10" db="EMBL/GenBank/DDBJ databases">
        <authorList>
            <consortium name="DOE Joint Genome Institute"/>
            <person name="Kuo A."/>
            <person name="Miyauchi S."/>
            <person name="Kiss E."/>
            <person name="Drula E."/>
            <person name="Kohler A."/>
            <person name="Sanchez-Garcia M."/>
            <person name="Andreopoulos B."/>
            <person name="Barry K.W."/>
            <person name="Bonito G."/>
            <person name="Buee M."/>
            <person name="Carver A."/>
            <person name="Chen C."/>
            <person name="Cichocki N."/>
            <person name="Clum A."/>
            <person name="Culley D."/>
            <person name="Crous P.W."/>
            <person name="Fauchery L."/>
            <person name="Girlanda M."/>
            <person name="Hayes R."/>
            <person name="Keri Z."/>
            <person name="LaButti K."/>
            <person name="Lipzen A."/>
            <person name="Lombard V."/>
            <person name="Magnuson J."/>
            <person name="Maillard F."/>
            <person name="Morin E."/>
            <person name="Murat C."/>
            <person name="Nolan M."/>
            <person name="Ohm R."/>
            <person name="Pangilinan J."/>
            <person name="Pereira M."/>
            <person name="Perotto S."/>
            <person name="Peter M."/>
            <person name="Riley R."/>
            <person name="Sitrit Y."/>
            <person name="Stielow B."/>
            <person name="Szollosi G."/>
            <person name="Zifcakova L."/>
            <person name="Stursova M."/>
            <person name="Spatafora J.W."/>
            <person name="Tedersoo L."/>
            <person name="Vaario L.-M."/>
            <person name="Yamada A."/>
            <person name="Yan M."/>
            <person name="Wang P."/>
            <person name="Xu J."/>
            <person name="Bruns T."/>
            <person name="Baldrian P."/>
            <person name="Vilgalys R."/>
            <person name="Henrissat B."/>
            <person name="Grigoriev I.V."/>
            <person name="Hibbett D."/>
            <person name="Nagy L.G."/>
            <person name="Martin F.M."/>
        </authorList>
    </citation>
    <scope>NUCLEOTIDE SEQUENCE</scope>
    <source>
        <strain evidence="2">Prilba</strain>
    </source>
</reference>
<dbReference type="EMBL" id="WHVB01000004">
    <property type="protein sequence ID" value="KAF8483723.1"/>
    <property type="molecule type" value="Genomic_DNA"/>
</dbReference>
<sequence>MTSNARILKLFSLSYIRSEFTNPLPCRQVYTSARNFEGFDLSYEQWKSVIHLSTRWEFASIRKLALSSVKPPTSFDRLLLARTYSVGHWVLLALTALCKRTTPIDLKEARQMSIEDVVVVATVREEIRNQKPSVDTVEIERRIEAAQARMAAHVASDDVSPVGSKSGAAEKKPPKEAVTGPSAKADISDGTKEVSAAITSEVVDMHRSDEHSVSPVSLCVVWLVNGTESLTRYPDCKVGTAEDLSPELLGKKKGKMK</sequence>
<keyword evidence="3" id="KW-1185">Reference proteome</keyword>